<protein>
    <recommendedName>
        <fullName evidence="2">Head fiber protein</fullName>
    </recommendedName>
</protein>
<dbReference type="AlphaFoldDB" id="A0A0F9B047"/>
<evidence type="ECO:0008006" key="2">
    <source>
        <dbReference type="Google" id="ProtNLM"/>
    </source>
</evidence>
<comment type="caution">
    <text evidence="1">The sequence shown here is derived from an EMBL/GenBank/DDBJ whole genome shotgun (WGS) entry which is preliminary data.</text>
</comment>
<sequence>MAEDGEDIRSAAIADATTQVLTGGGTIDTSKTEDDLTSCKNAINSIILALEKAGIIADN</sequence>
<dbReference type="EMBL" id="LAZR01040222">
    <property type="protein sequence ID" value="KKL15030.1"/>
    <property type="molecule type" value="Genomic_DNA"/>
</dbReference>
<organism evidence="1">
    <name type="scientific">marine sediment metagenome</name>
    <dbReference type="NCBI Taxonomy" id="412755"/>
    <lineage>
        <taxon>unclassified sequences</taxon>
        <taxon>metagenomes</taxon>
        <taxon>ecological metagenomes</taxon>
    </lineage>
</organism>
<proteinExistence type="predicted"/>
<name>A0A0F9B047_9ZZZZ</name>
<reference evidence="1" key="1">
    <citation type="journal article" date="2015" name="Nature">
        <title>Complex archaea that bridge the gap between prokaryotes and eukaryotes.</title>
        <authorList>
            <person name="Spang A."/>
            <person name="Saw J.H."/>
            <person name="Jorgensen S.L."/>
            <person name="Zaremba-Niedzwiedzka K."/>
            <person name="Martijn J."/>
            <person name="Lind A.E."/>
            <person name="van Eijk R."/>
            <person name="Schleper C."/>
            <person name="Guy L."/>
            <person name="Ettema T.J."/>
        </authorList>
    </citation>
    <scope>NUCLEOTIDE SEQUENCE</scope>
</reference>
<evidence type="ECO:0000313" key="1">
    <source>
        <dbReference type="EMBL" id="KKL15030.1"/>
    </source>
</evidence>
<accession>A0A0F9B047</accession>
<gene>
    <name evidence="1" type="ORF">LCGC14_2509680</name>
</gene>